<evidence type="ECO:0000313" key="1">
    <source>
        <dbReference type="EMBL" id="CAG9187553.1"/>
    </source>
</evidence>
<protein>
    <submittedName>
        <fullName evidence="1">Uncharacterized protein</fullName>
    </submittedName>
</protein>
<gene>
    <name evidence="1" type="ORF">LMG23994_06998</name>
</gene>
<evidence type="ECO:0000313" key="2">
    <source>
        <dbReference type="Proteomes" id="UP000701702"/>
    </source>
</evidence>
<keyword evidence="2" id="KW-1185">Reference proteome</keyword>
<reference evidence="1 2" key="1">
    <citation type="submission" date="2021-08" db="EMBL/GenBank/DDBJ databases">
        <authorList>
            <person name="Peeters C."/>
        </authorList>
    </citation>
    <scope>NUCLEOTIDE SEQUENCE [LARGE SCALE GENOMIC DNA]</scope>
    <source>
        <strain evidence="1 2">LMG 23994</strain>
    </source>
</reference>
<name>A0ABN7ZQS1_9BURK</name>
<proteinExistence type="predicted"/>
<dbReference type="Proteomes" id="UP000701702">
    <property type="component" value="Unassembled WGS sequence"/>
</dbReference>
<dbReference type="EMBL" id="CAJZAF010000079">
    <property type="protein sequence ID" value="CAG9187553.1"/>
    <property type="molecule type" value="Genomic_DNA"/>
</dbReference>
<comment type="caution">
    <text evidence="1">The sequence shown here is derived from an EMBL/GenBank/DDBJ whole genome shotgun (WGS) entry which is preliminary data.</text>
</comment>
<organism evidence="1 2">
    <name type="scientific">Cupriavidus pinatubonensis</name>
    <dbReference type="NCBI Taxonomy" id="248026"/>
    <lineage>
        <taxon>Bacteria</taxon>
        <taxon>Pseudomonadati</taxon>
        <taxon>Pseudomonadota</taxon>
        <taxon>Betaproteobacteria</taxon>
        <taxon>Burkholderiales</taxon>
        <taxon>Burkholderiaceae</taxon>
        <taxon>Cupriavidus</taxon>
    </lineage>
</organism>
<sequence>MPEQYLNDANIDLLFEQVGGEAVSQRMHGYVLLNLCLLGSGMDGAIELPGSERLDGVEAREQPATVEHLALGVGDAPPDAQAFEQDGREHRVAVLVSLALFDAQGHAFTVDIGHLQRHHFAGAQAGTVGDRERGLVLQVPSGRQQSADLVGTEYHGQGAWNSYRSHLGHALRIAERHFKEELQSGDRGIERNRGDAVIDQMELIAS</sequence>
<accession>A0ABN7ZQS1</accession>